<dbReference type="Gene3D" id="3.90.1150.10">
    <property type="entry name" value="Aspartate Aminotransferase, domain 1"/>
    <property type="match status" value="1"/>
</dbReference>
<dbReference type="Pfam" id="PF00266">
    <property type="entry name" value="Aminotran_5"/>
    <property type="match status" value="1"/>
</dbReference>
<dbReference type="InterPro" id="IPR000192">
    <property type="entry name" value="Aminotrans_V_dom"/>
</dbReference>
<keyword evidence="5" id="KW-1185">Reference proteome</keyword>
<keyword evidence="4" id="KW-0808">Transferase</keyword>
<feature type="domain" description="Aminotransferase class V" evidence="3">
    <location>
        <begin position="2"/>
        <end position="360"/>
    </location>
</feature>
<dbReference type="GO" id="GO:0031071">
    <property type="term" value="F:cysteine desulfurase activity"/>
    <property type="evidence" value="ECO:0007669"/>
    <property type="project" value="UniProtKB-EC"/>
</dbReference>
<dbReference type="InterPro" id="IPR015421">
    <property type="entry name" value="PyrdxlP-dep_Trfase_major"/>
</dbReference>
<dbReference type="InterPro" id="IPR016454">
    <property type="entry name" value="Cysteine_dSase"/>
</dbReference>
<evidence type="ECO:0000256" key="2">
    <source>
        <dbReference type="ARBA" id="ARBA00022898"/>
    </source>
</evidence>
<dbReference type="Proteomes" id="UP000255523">
    <property type="component" value="Unassembled WGS sequence"/>
</dbReference>
<dbReference type="AlphaFoldDB" id="A0A380LKS4"/>
<dbReference type="EC" id="2.8.1.7" evidence="4"/>
<keyword evidence="4" id="KW-0456">Lyase</keyword>
<dbReference type="SUPFAM" id="SSF53383">
    <property type="entry name" value="PLP-dependent transferases"/>
    <property type="match status" value="1"/>
</dbReference>
<proteinExistence type="predicted"/>
<dbReference type="EMBL" id="UHFX01000003">
    <property type="protein sequence ID" value="SUO03863.1"/>
    <property type="molecule type" value="Genomic_DNA"/>
</dbReference>
<dbReference type="GeneID" id="77461719"/>
<dbReference type="RefSeq" id="WP_022789894.1">
    <property type="nucleotide sequence ID" value="NZ_JACJKL010000006.1"/>
</dbReference>
<dbReference type="PANTHER" id="PTHR11601:SF50">
    <property type="entry name" value="CYSTEINE DESULFURASE ISCS 2-RELATED"/>
    <property type="match status" value="1"/>
</dbReference>
<dbReference type="PANTHER" id="PTHR11601">
    <property type="entry name" value="CYSTEINE DESULFURYLASE FAMILY MEMBER"/>
    <property type="match status" value="1"/>
</dbReference>
<reference evidence="4 5" key="1">
    <citation type="submission" date="2018-06" db="EMBL/GenBank/DDBJ databases">
        <authorList>
            <consortium name="Pathogen Informatics"/>
            <person name="Doyle S."/>
        </authorList>
    </citation>
    <scope>NUCLEOTIDE SEQUENCE [LARGE SCALE GENOMIC DNA]</scope>
    <source>
        <strain evidence="4 5">NCTC11087</strain>
    </source>
</reference>
<gene>
    <name evidence="4" type="primary">iscS2</name>
    <name evidence="4" type="ORF">NCTC11087_00741</name>
</gene>
<keyword evidence="2" id="KW-0663">Pyridoxal phosphate</keyword>
<evidence type="ECO:0000313" key="4">
    <source>
        <dbReference type="EMBL" id="SUO03863.1"/>
    </source>
</evidence>
<evidence type="ECO:0000313" key="5">
    <source>
        <dbReference type="Proteomes" id="UP000255523"/>
    </source>
</evidence>
<comment type="cofactor">
    <cofactor evidence="1">
        <name>pyridoxal 5'-phosphate</name>
        <dbReference type="ChEBI" id="CHEBI:597326"/>
    </cofactor>
</comment>
<name>A0A380LKS4_9FIRM</name>
<dbReference type="PIRSF" id="PIRSF005572">
    <property type="entry name" value="NifS"/>
    <property type="match status" value="1"/>
</dbReference>
<dbReference type="InterPro" id="IPR015422">
    <property type="entry name" value="PyrdxlP-dep_Trfase_small"/>
</dbReference>
<protein>
    <submittedName>
        <fullName evidence="4">Cysteine desulfurase</fullName>
        <ecNumber evidence="4">2.8.1.7</ecNumber>
        <ecNumber evidence="4">4.4.1.-</ecNumber>
    </submittedName>
</protein>
<dbReference type="InterPro" id="IPR015424">
    <property type="entry name" value="PyrdxlP-dep_Trfase"/>
</dbReference>
<dbReference type="GO" id="GO:0016829">
    <property type="term" value="F:lyase activity"/>
    <property type="evidence" value="ECO:0007669"/>
    <property type="project" value="UniProtKB-KW"/>
</dbReference>
<sequence length="376" mass="41844">MIYFDNSSTTSVRAEVSRIYAQLIQEAYANPDAMHTPGREVSKMMETSRKKIAEMLKVAYEEVLFTSSASESNSLAIIGYCLANSHRGKHILLSNAEHASVSHSFEWLQSMGFEVEYLSIDASGKVTPQELKNKIRKDTILVSCMHVNNEMGAINPIDELADVVHTHPTCVFHCDCVQSFSKIDIPFEKLDLATFSMHKIHGLKGSGILIKKKKVQLMPLIQGGQQEFGLRGGTSNAPVNICAAKTIRLALQEQKASYDKVQKINQYLRKELVKIPGAHINSPEDAIPYILNVSFDQITSEVLLNALNQKGVCVSAKSTCSSHSKHASAILLHMGYDEKIATHMIRLSFDKDNTIEQAKEFIEICKEILKSYGLQI</sequence>
<accession>A0A380LKS4</accession>
<dbReference type="Gene3D" id="3.40.640.10">
    <property type="entry name" value="Type I PLP-dependent aspartate aminotransferase-like (Major domain)"/>
    <property type="match status" value="1"/>
</dbReference>
<organism evidence="4 5">
    <name type="scientific">Faecalicoccus pleomorphus</name>
    <dbReference type="NCBI Taxonomy" id="1323"/>
    <lineage>
        <taxon>Bacteria</taxon>
        <taxon>Bacillati</taxon>
        <taxon>Bacillota</taxon>
        <taxon>Erysipelotrichia</taxon>
        <taxon>Erysipelotrichales</taxon>
        <taxon>Erysipelotrichaceae</taxon>
        <taxon>Faecalicoccus</taxon>
    </lineage>
</organism>
<evidence type="ECO:0000256" key="1">
    <source>
        <dbReference type="ARBA" id="ARBA00001933"/>
    </source>
</evidence>
<dbReference type="EC" id="4.4.1.-" evidence="4"/>
<evidence type="ECO:0000259" key="3">
    <source>
        <dbReference type="Pfam" id="PF00266"/>
    </source>
</evidence>
<dbReference type="OrthoDB" id="9808002at2"/>